<reference evidence="2" key="1">
    <citation type="submission" date="2021-02" db="EMBL/GenBank/DDBJ databases">
        <authorList>
            <person name="Nowell W R."/>
        </authorList>
    </citation>
    <scope>NUCLEOTIDE SEQUENCE</scope>
</reference>
<sequence>MTHLTEINNNIISCRLAITDDIDLICGSIDDRVFIPAFLERSIASSHCHVALLNGSLIIGYAVLDYSFYAQAFIAMLRVHPLYRRQRVGLTLMQYLEQPFLCTTKKLFTSANLSNLAMQSLLAKLQYKLSGVIHNLDDDGDSELVYYKSVAV</sequence>
<dbReference type="Proteomes" id="UP000663877">
    <property type="component" value="Unassembled WGS sequence"/>
</dbReference>
<proteinExistence type="predicted"/>
<dbReference type="EMBL" id="CAJNOM010000318">
    <property type="protein sequence ID" value="CAF1352992.1"/>
    <property type="molecule type" value="Genomic_DNA"/>
</dbReference>
<dbReference type="InterPro" id="IPR000182">
    <property type="entry name" value="GNAT_dom"/>
</dbReference>
<dbReference type="Gene3D" id="3.40.630.30">
    <property type="match status" value="1"/>
</dbReference>
<comment type="caution">
    <text evidence="2">The sequence shown here is derived from an EMBL/GenBank/DDBJ whole genome shotgun (WGS) entry which is preliminary data.</text>
</comment>
<dbReference type="AlphaFoldDB" id="A0A814A7S0"/>
<dbReference type="CDD" id="cd04301">
    <property type="entry name" value="NAT_SF"/>
    <property type="match status" value="1"/>
</dbReference>
<dbReference type="Pfam" id="PF00583">
    <property type="entry name" value="Acetyltransf_1"/>
    <property type="match status" value="1"/>
</dbReference>
<gene>
    <name evidence="2" type="ORF">BJG266_LOCUS10963</name>
    <name evidence="3" type="ORF">QVE165_LOCUS34101</name>
    <name evidence="4" type="ORF">QVE165_LOCUS34153</name>
</gene>
<dbReference type="EMBL" id="CAJNOI010000039">
    <property type="protein sequence ID" value="CAF0910305.1"/>
    <property type="molecule type" value="Genomic_DNA"/>
</dbReference>
<evidence type="ECO:0000313" key="2">
    <source>
        <dbReference type="EMBL" id="CAF0910305.1"/>
    </source>
</evidence>
<dbReference type="EMBL" id="CAJNOM010000319">
    <property type="protein sequence ID" value="CAF1353989.1"/>
    <property type="molecule type" value="Genomic_DNA"/>
</dbReference>
<dbReference type="SUPFAM" id="SSF55729">
    <property type="entry name" value="Acyl-CoA N-acyltransferases (Nat)"/>
    <property type="match status" value="1"/>
</dbReference>
<dbReference type="InterPro" id="IPR016181">
    <property type="entry name" value="Acyl_CoA_acyltransferase"/>
</dbReference>
<accession>A0A814A7S0</accession>
<evidence type="ECO:0000313" key="4">
    <source>
        <dbReference type="EMBL" id="CAF1353989.1"/>
    </source>
</evidence>
<keyword evidence="5" id="KW-1185">Reference proteome</keyword>
<dbReference type="OrthoDB" id="9985716at2759"/>
<evidence type="ECO:0000313" key="5">
    <source>
        <dbReference type="Proteomes" id="UP000663832"/>
    </source>
</evidence>
<feature type="domain" description="N-acetyltransferase" evidence="1">
    <location>
        <begin position="12"/>
        <end position="151"/>
    </location>
</feature>
<dbReference type="PROSITE" id="PS51186">
    <property type="entry name" value="GNAT"/>
    <property type="match status" value="1"/>
</dbReference>
<evidence type="ECO:0000313" key="3">
    <source>
        <dbReference type="EMBL" id="CAF1352992.1"/>
    </source>
</evidence>
<evidence type="ECO:0000259" key="1">
    <source>
        <dbReference type="PROSITE" id="PS51186"/>
    </source>
</evidence>
<organism evidence="2 6">
    <name type="scientific">Adineta steineri</name>
    <dbReference type="NCBI Taxonomy" id="433720"/>
    <lineage>
        <taxon>Eukaryota</taxon>
        <taxon>Metazoa</taxon>
        <taxon>Spiralia</taxon>
        <taxon>Gnathifera</taxon>
        <taxon>Rotifera</taxon>
        <taxon>Eurotatoria</taxon>
        <taxon>Bdelloidea</taxon>
        <taxon>Adinetida</taxon>
        <taxon>Adinetidae</taxon>
        <taxon>Adineta</taxon>
    </lineage>
</organism>
<name>A0A814A7S0_9BILA</name>
<dbReference type="GO" id="GO:0016747">
    <property type="term" value="F:acyltransferase activity, transferring groups other than amino-acyl groups"/>
    <property type="evidence" value="ECO:0007669"/>
    <property type="project" value="InterPro"/>
</dbReference>
<dbReference type="Proteomes" id="UP000663832">
    <property type="component" value="Unassembled WGS sequence"/>
</dbReference>
<evidence type="ECO:0000313" key="6">
    <source>
        <dbReference type="Proteomes" id="UP000663877"/>
    </source>
</evidence>
<protein>
    <recommendedName>
        <fullName evidence="1">N-acetyltransferase domain-containing protein</fullName>
    </recommendedName>
</protein>